<dbReference type="Proteomes" id="UP000023541">
    <property type="component" value="Unassembled WGS sequence"/>
</dbReference>
<gene>
    <name evidence="1" type="ORF">ATO12_09775</name>
</gene>
<dbReference type="STRING" id="1317122.ATO12_09775"/>
<reference evidence="1 2" key="1">
    <citation type="submission" date="2014-04" db="EMBL/GenBank/DDBJ databases">
        <title>Aquimarina sp. 22II-S11-z7 Genome Sequencing.</title>
        <authorList>
            <person name="Lai Q."/>
        </authorList>
    </citation>
    <scope>NUCLEOTIDE SEQUENCE [LARGE SCALE GENOMIC DNA]</scope>
    <source>
        <strain evidence="1 2">22II-S11-z7</strain>
    </source>
</reference>
<evidence type="ECO:0000313" key="2">
    <source>
        <dbReference type="Proteomes" id="UP000023541"/>
    </source>
</evidence>
<proteinExistence type="predicted"/>
<sequence>MIDKRDIFFKKQLDNLPFFLRNHKIKELQVSKNSSEVTVSYNDQFPVYHSETVECNLSLKPISKLLTFDEQKEF</sequence>
<organism evidence="1 2">
    <name type="scientific">Aquimarina atlantica</name>
    <dbReference type="NCBI Taxonomy" id="1317122"/>
    <lineage>
        <taxon>Bacteria</taxon>
        <taxon>Pseudomonadati</taxon>
        <taxon>Bacteroidota</taxon>
        <taxon>Flavobacteriia</taxon>
        <taxon>Flavobacteriales</taxon>
        <taxon>Flavobacteriaceae</taxon>
        <taxon>Aquimarina</taxon>
    </lineage>
</organism>
<keyword evidence="2" id="KW-1185">Reference proteome</keyword>
<evidence type="ECO:0000313" key="1">
    <source>
        <dbReference type="EMBL" id="EZH75009.1"/>
    </source>
</evidence>
<name>A0A023BYI3_9FLAO</name>
<accession>A0A023BYI3</accession>
<protein>
    <submittedName>
        <fullName evidence="1">Uncharacterized protein</fullName>
    </submittedName>
</protein>
<dbReference type="EMBL" id="AQRA01000002">
    <property type="protein sequence ID" value="EZH75009.1"/>
    <property type="molecule type" value="Genomic_DNA"/>
</dbReference>
<comment type="caution">
    <text evidence="1">The sequence shown here is derived from an EMBL/GenBank/DDBJ whole genome shotgun (WGS) entry which is preliminary data.</text>
</comment>
<dbReference type="AlphaFoldDB" id="A0A023BYI3"/>